<dbReference type="InterPro" id="IPR016169">
    <property type="entry name" value="FAD-bd_PCMH_sub2"/>
</dbReference>
<keyword evidence="3" id="KW-0274">FAD</keyword>
<comment type="similarity">
    <text evidence="1">Belongs to the oxygen-dependent FAD-linked oxidoreductase family.</text>
</comment>
<protein>
    <submittedName>
        <fullName evidence="5">Uncharacterized protein</fullName>
    </submittedName>
</protein>
<dbReference type="Gene3D" id="3.30.465.10">
    <property type="match status" value="2"/>
</dbReference>
<reference evidence="5" key="1">
    <citation type="submission" date="2021-03" db="EMBL/GenBank/DDBJ databases">
        <title>Revisited historic fungal species revealed as producer of novel bioactive compounds through whole genome sequencing and comparative genomics.</title>
        <authorList>
            <person name="Vignolle G.A."/>
            <person name="Hochenegger N."/>
            <person name="Mach R.L."/>
            <person name="Mach-Aigner A.R."/>
            <person name="Javad Rahimi M."/>
            <person name="Salim K.A."/>
            <person name="Chan C.M."/>
            <person name="Lim L.B.L."/>
            <person name="Cai F."/>
            <person name="Druzhinina I.S."/>
            <person name="U'Ren J.M."/>
            <person name="Derntl C."/>
        </authorList>
    </citation>
    <scope>NUCLEOTIDE SEQUENCE</scope>
    <source>
        <strain evidence="5">TUCIM 5799</strain>
    </source>
</reference>
<gene>
    <name evidence="5" type="ORF">JX265_009383</name>
</gene>
<dbReference type="GO" id="GO:0016491">
    <property type="term" value="F:oxidoreductase activity"/>
    <property type="evidence" value="ECO:0007669"/>
    <property type="project" value="UniProtKB-KW"/>
</dbReference>
<dbReference type="InterPro" id="IPR050416">
    <property type="entry name" value="FAD-linked_Oxidoreductase"/>
</dbReference>
<dbReference type="EMBL" id="JAFIMR010000028">
    <property type="protein sequence ID" value="KAI1861880.1"/>
    <property type="molecule type" value="Genomic_DNA"/>
</dbReference>
<sequence length="510" mass="56137">MISSLTAYVRQASGENFVRKERKVPFSGAKYDFTVVIHDLRGVGPEDQQPKVLIQRGDWSIRKQELARCAAFELLSTAFPANRIARPDTDVYKARIASYASQRENDISPMIIFLPETTEERSTFTKLIGPLVHDGEAKFAIRGAGCQPLPGCANIEGGITVDLSHLIGTTLDKATNIVQVAAGERWGAVYSTRCMTIAWVSLEGFICDNVINYETVLASDKIVNANAHENSDLFVSLRGGGNNLGVMTRFDLRTFKQSSFWGGAVSHFPPSFLSQIEALVDELKKPDASAETHVMISLSFAAQFGQVMGLNQAYYTQEVEKPAVLDRFTNMHPQVDQLNSMRMTKLKEAAEAQAKQVMTGVRCVYMNTTLKPDKSTLQAAADIFSVALDKVKLIEGMVFSFTLQPYPLSLLEQMAPAGGNVLGLGPVDGPLVSVLILMYWKNKNDDETAVSPPRGVIEEIDKAAAARGTNVPFKYLNYAFDLQDPIGSYGIKNQEKLHNASRKYDPEGLF</sequence>
<organism evidence="5 6">
    <name type="scientific">Neoarthrinium moseri</name>
    <dbReference type="NCBI Taxonomy" id="1658444"/>
    <lineage>
        <taxon>Eukaryota</taxon>
        <taxon>Fungi</taxon>
        <taxon>Dikarya</taxon>
        <taxon>Ascomycota</taxon>
        <taxon>Pezizomycotina</taxon>
        <taxon>Sordariomycetes</taxon>
        <taxon>Xylariomycetidae</taxon>
        <taxon>Amphisphaeriales</taxon>
        <taxon>Apiosporaceae</taxon>
        <taxon>Neoarthrinium</taxon>
    </lineage>
</organism>
<evidence type="ECO:0000256" key="3">
    <source>
        <dbReference type="ARBA" id="ARBA00022827"/>
    </source>
</evidence>
<comment type="caution">
    <text evidence="5">The sequence shown here is derived from an EMBL/GenBank/DDBJ whole genome shotgun (WGS) entry which is preliminary data.</text>
</comment>
<dbReference type="PANTHER" id="PTHR42973">
    <property type="entry name" value="BINDING OXIDOREDUCTASE, PUTATIVE (AFU_ORTHOLOGUE AFUA_1G17690)-RELATED"/>
    <property type="match status" value="1"/>
</dbReference>
<evidence type="ECO:0000313" key="5">
    <source>
        <dbReference type="EMBL" id="KAI1861880.1"/>
    </source>
</evidence>
<evidence type="ECO:0000256" key="2">
    <source>
        <dbReference type="ARBA" id="ARBA00022630"/>
    </source>
</evidence>
<dbReference type="SUPFAM" id="SSF56176">
    <property type="entry name" value="FAD-binding/transporter-associated domain-like"/>
    <property type="match status" value="1"/>
</dbReference>
<keyword evidence="6" id="KW-1185">Reference proteome</keyword>
<keyword evidence="4" id="KW-0560">Oxidoreductase</keyword>
<evidence type="ECO:0000256" key="4">
    <source>
        <dbReference type="ARBA" id="ARBA00023002"/>
    </source>
</evidence>
<keyword evidence="2" id="KW-0285">Flavoprotein</keyword>
<dbReference type="Proteomes" id="UP000829685">
    <property type="component" value="Unassembled WGS sequence"/>
</dbReference>
<evidence type="ECO:0000313" key="6">
    <source>
        <dbReference type="Proteomes" id="UP000829685"/>
    </source>
</evidence>
<evidence type="ECO:0000256" key="1">
    <source>
        <dbReference type="ARBA" id="ARBA00005466"/>
    </source>
</evidence>
<dbReference type="Gene3D" id="3.40.462.20">
    <property type="match status" value="1"/>
</dbReference>
<dbReference type="AlphaFoldDB" id="A0A9Q0ALC8"/>
<accession>A0A9Q0ALC8</accession>
<name>A0A9Q0ALC8_9PEZI</name>
<dbReference type="GO" id="GO:0050660">
    <property type="term" value="F:flavin adenine dinucleotide binding"/>
    <property type="evidence" value="ECO:0007669"/>
    <property type="project" value="InterPro"/>
</dbReference>
<dbReference type="PANTHER" id="PTHR42973:SF22">
    <property type="entry name" value="FAD-BINDING PCMH-TYPE DOMAIN-CONTAINING PROTEIN-RELATED"/>
    <property type="match status" value="1"/>
</dbReference>
<proteinExistence type="inferred from homology"/>
<dbReference type="InterPro" id="IPR036318">
    <property type="entry name" value="FAD-bd_PCMH-like_sf"/>
</dbReference>